<protein>
    <submittedName>
        <fullName evidence="3">Cupin domain-containing protein</fullName>
    </submittedName>
</protein>
<feature type="chain" id="PRO_5038099586" evidence="1">
    <location>
        <begin position="20"/>
        <end position="126"/>
    </location>
</feature>
<accession>A0A975I7R4</accession>
<gene>
    <name evidence="3" type="ORF">HZ995_11595</name>
</gene>
<proteinExistence type="predicted"/>
<evidence type="ECO:0000256" key="1">
    <source>
        <dbReference type="SAM" id="SignalP"/>
    </source>
</evidence>
<dbReference type="AlphaFoldDB" id="A0A975I7R4"/>
<feature type="signal peptide" evidence="1">
    <location>
        <begin position="1"/>
        <end position="19"/>
    </location>
</feature>
<sequence length="126" mass="13172">MKFISFCAAFAISATAAFAQDLSREEIRRVPVPGSETMEVIVSKLTVAPGATIPMHSHPGDEHAVVITAATAQAPNGQIIEFPIGATLYFPDGQVHGGLTNIGEAPMVAITTHVVRVGEPLTIPAQ</sequence>
<dbReference type="Gene3D" id="2.60.120.10">
    <property type="entry name" value="Jelly Rolls"/>
    <property type="match status" value="1"/>
</dbReference>
<feature type="domain" description="Cupin type-2" evidence="2">
    <location>
        <begin position="45"/>
        <end position="111"/>
    </location>
</feature>
<name>A0A975I7R4_9RHOB</name>
<keyword evidence="1" id="KW-0732">Signal</keyword>
<dbReference type="Proteomes" id="UP000665026">
    <property type="component" value="Chromosome"/>
</dbReference>
<dbReference type="InterPro" id="IPR014710">
    <property type="entry name" value="RmlC-like_jellyroll"/>
</dbReference>
<evidence type="ECO:0000313" key="3">
    <source>
        <dbReference type="EMBL" id="QTN35126.1"/>
    </source>
</evidence>
<organism evidence="3 4">
    <name type="scientific">Cognatishimia activa</name>
    <dbReference type="NCBI Taxonomy" id="1715691"/>
    <lineage>
        <taxon>Bacteria</taxon>
        <taxon>Pseudomonadati</taxon>
        <taxon>Pseudomonadota</taxon>
        <taxon>Alphaproteobacteria</taxon>
        <taxon>Rhodobacterales</taxon>
        <taxon>Paracoccaceae</taxon>
        <taxon>Cognatishimia</taxon>
    </lineage>
</organism>
<evidence type="ECO:0000259" key="2">
    <source>
        <dbReference type="Pfam" id="PF07883"/>
    </source>
</evidence>
<dbReference type="InterPro" id="IPR011051">
    <property type="entry name" value="RmlC_Cupin_sf"/>
</dbReference>
<dbReference type="EMBL" id="CP060010">
    <property type="protein sequence ID" value="QTN35126.1"/>
    <property type="molecule type" value="Genomic_DNA"/>
</dbReference>
<dbReference type="SUPFAM" id="SSF51182">
    <property type="entry name" value="RmlC-like cupins"/>
    <property type="match status" value="1"/>
</dbReference>
<reference evidence="3" key="1">
    <citation type="submission" date="2020-07" db="EMBL/GenBank/DDBJ databases">
        <title>Genome sequences of bacteria associated with the marine, planktonic diatom Thalassiosira profunda strain ECT2AJA-044.</title>
        <authorList>
            <person name="Gargas C.B."/>
            <person name="Roberts W.R."/>
            <person name="Alverson A.J."/>
        </authorList>
    </citation>
    <scope>NUCLEOTIDE SEQUENCE</scope>
    <source>
        <strain evidence="3">ECT2AJA-044</strain>
    </source>
</reference>
<dbReference type="InterPro" id="IPR013096">
    <property type="entry name" value="Cupin_2"/>
</dbReference>
<dbReference type="RefSeq" id="WP_209355812.1">
    <property type="nucleotide sequence ID" value="NZ_CP060010.1"/>
</dbReference>
<evidence type="ECO:0000313" key="4">
    <source>
        <dbReference type="Proteomes" id="UP000665026"/>
    </source>
</evidence>
<dbReference type="Pfam" id="PF07883">
    <property type="entry name" value="Cupin_2"/>
    <property type="match status" value="1"/>
</dbReference>
<dbReference type="KEGG" id="cact:HZ995_11595"/>